<feature type="transmembrane region" description="Helical" evidence="8">
    <location>
        <begin position="151"/>
        <end position="172"/>
    </location>
</feature>
<evidence type="ECO:0000256" key="5">
    <source>
        <dbReference type="ARBA" id="ARBA00022692"/>
    </source>
</evidence>
<evidence type="ECO:0000256" key="6">
    <source>
        <dbReference type="ARBA" id="ARBA00022989"/>
    </source>
</evidence>
<evidence type="ECO:0000256" key="2">
    <source>
        <dbReference type="ARBA" id="ARBA00009773"/>
    </source>
</evidence>
<keyword evidence="7 8" id="KW-0472">Membrane</keyword>
<dbReference type="InterPro" id="IPR002549">
    <property type="entry name" value="AI-2E-like"/>
</dbReference>
<protein>
    <submittedName>
        <fullName evidence="9">Permease</fullName>
    </submittedName>
</protein>
<evidence type="ECO:0000256" key="8">
    <source>
        <dbReference type="SAM" id="Phobius"/>
    </source>
</evidence>
<keyword evidence="4" id="KW-1003">Cell membrane</keyword>
<name>A0A223I3V3_THETR</name>
<dbReference type="Proteomes" id="UP000214975">
    <property type="component" value="Chromosome"/>
</dbReference>
<dbReference type="GO" id="GO:0005886">
    <property type="term" value="C:plasma membrane"/>
    <property type="evidence" value="ECO:0007669"/>
    <property type="project" value="UniProtKB-SubCell"/>
</dbReference>
<keyword evidence="5 8" id="KW-0812">Transmembrane</keyword>
<dbReference type="EMBL" id="CP016893">
    <property type="protein sequence ID" value="AST59185.1"/>
    <property type="molecule type" value="Genomic_DNA"/>
</dbReference>
<feature type="transmembrane region" description="Helical" evidence="8">
    <location>
        <begin position="273"/>
        <end position="295"/>
    </location>
</feature>
<feature type="transmembrane region" description="Helical" evidence="8">
    <location>
        <begin position="67"/>
        <end position="88"/>
    </location>
</feature>
<dbReference type="RefSeq" id="WP_094398089.1">
    <property type="nucleotide sequence ID" value="NZ_CP016893.1"/>
</dbReference>
<dbReference type="GO" id="GO:0055085">
    <property type="term" value="P:transmembrane transport"/>
    <property type="evidence" value="ECO:0007669"/>
    <property type="project" value="TreeGrafter"/>
</dbReference>
<keyword evidence="3" id="KW-0813">Transport</keyword>
<accession>A0A223I3V3</accession>
<dbReference type="Pfam" id="PF01594">
    <property type="entry name" value="AI-2E_transport"/>
    <property type="match status" value="1"/>
</dbReference>
<evidence type="ECO:0000256" key="7">
    <source>
        <dbReference type="ARBA" id="ARBA00023136"/>
    </source>
</evidence>
<evidence type="ECO:0000313" key="10">
    <source>
        <dbReference type="Proteomes" id="UP000214975"/>
    </source>
</evidence>
<evidence type="ECO:0000256" key="1">
    <source>
        <dbReference type="ARBA" id="ARBA00004651"/>
    </source>
</evidence>
<feature type="transmembrane region" description="Helical" evidence="8">
    <location>
        <begin position="7"/>
        <end position="28"/>
    </location>
</feature>
<feature type="transmembrane region" description="Helical" evidence="8">
    <location>
        <begin position="315"/>
        <end position="336"/>
    </location>
</feature>
<sequence>MRINKKYITYIIAMIIVILFLYFVFRNIDKIKEILFPIFISILIAYLVNPFVSFFEDKGIKRVQSIIIVYFLLLCIMALTVLFIFPIITNEMSSLFKMLPGNIDDLTYKINDIKNNYLAYLPKEFSTVLVKRTSMLNKEIASMIDASIQSIISLTGHILNLILTPIITFYLLKDKDILKSEIKEIIPENMRGRFSKILKDLDSVMSKYIRGQIYISIIVTVLTSIGLMIIKVKYSVLIGILAGILNIIPYFGPILGSIPAIVMGLIDSLYKGIWAFVIFFLVQQIESAFFAPKIMSDSVDLHPITVIVALLVGEQFFGIWGMLLSVPVVAMIKVILKDVFIEV</sequence>
<dbReference type="PANTHER" id="PTHR21716">
    <property type="entry name" value="TRANSMEMBRANE PROTEIN"/>
    <property type="match status" value="1"/>
</dbReference>
<comment type="subcellular location">
    <subcellularLocation>
        <location evidence="1">Cell membrane</location>
        <topology evidence="1">Multi-pass membrane protein</topology>
    </subcellularLocation>
</comment>
<dbReference type="PANTHER" id="PTHR21716:SF53">
    <property type="entry name" value="PERMEASE PERM-RELATED"/>
    <property type="match status" value="1"/>
</dbReference>
<organism evidence="9 10">
    <name type="scientific">Thermoanaerobacterium thermosaccharolyticum</name>
    <name type="common">Clostridium thermosaccharolyticum</name>
    <dbReference type="NCBI Taxonomy" id="1517"/>
    <lineage>
        <taxon>Bacteria</taxon>
        <taxon>Bacillati</taxon>
        <taxon>Bacillota</taxon>
        <taxon>Clostridia</taxon>
        <taxon>Thermoanaerobacterales</taxon>
        <taxon>Thermoanaerobacteraceae</taxon>
        <taxon>Thermoanaerobacterium</taxon>
    </lineage>
</organism>
<feature type="transmembrane region" description="Helical" evidence="8">
    <location>
        <begin position="236"/>
        <end position="266"/>
    </location>
</feature>
<proteinExistence type="inferred from homology"/>
<evidence type="ECO:0000313" key="9">
    <source>
        <dbReference type="EMBL" id="AST59185.1"/>
    </source>
</evidence>
<reference evidence="9 10" key="1">
    <citation type="submission" date="2016-08" db="EMBL/GenBank/DDBJ databases">
        <title>A novel genetic cassette of butanologenic Thermoanaerobacterium thermosaccharolyticum that directly convert cellulose to butanol.</title>
        <authorList>
            <person name="Li T."/>
            <person name="He J."/>
        </authorList>
    </citation>
    <scope>NUCLEOTIDE SEQUENCE [LARGE SCALE GENOMIC DNA]</scope>
    <source>
        <strain evidence="9 10">TG57</strain>
    </source>
</reference>
<comment type="similarity">
    <text evidence="2">Belongs to the autoinducer-2 exporter (AI-2E) (TC 2.A.86) family.</text>
</comment>
<evidence type="ECO:0000256" key="3">
    <source>
        <dbReference type="ARBA" id="ARBA00022448"/>
    </source>
</evidence>
<dbReference type="AlphaFoldDB" id="A0A223I3V3"/>
<keyword evidence="6 8" id="KW-1133">Transmembrane helix</keyword>
<gene>
    <name evidence="9" type="ORF">Thert_03468</name>
</gene>
<feature type="transmembrane region" description="Helical" evidence="8">
    <location>
        <begin position="213"/>
        <end position="230"/>
    </location>
</feature>
<evidence type="ECO:0000256" key="4">
    <source>
        <dbReference type="ARBA" id="ARBA00022475"/>
    </source>
</evidence>
<feature type="transmembrane region" description="Helical" evidence="8">
    <location>
        <begin position="34"/>
        <end position="55"/>
    </location>
</feature>